<dbReference type="InterPro" id="IPR009476">
    <property type="entry name" value="DUF1097"/>
</dbReference>
<dbReference type="OrthoDB" id="7861714at2"/>
<dbReference type="Pfam" id="PF06496">
    <property type="entry name" value="DUF1097"/>
    <property type="match status" value="1"/>
</dbReference>
<dbReference type="AlphaFoldDB" id="A0A1M5Q6K2"/>
<sequence>MTQVIALSLSIAVLGGIWAFLALGPLSGFVLVWAGFIGWGCFFHSGANTNALVKTIIGNAYGALVAWVALLIIVNVPVPGLGAVWPAIVVGVTVFCLVIVASIDLLSVVPANVYGYAALVAYSLHQPSAAPATGPLHNLVSPSFANPLVLLIVSMVIGALFGYASDQLAKVLPTKLPTRAAHA</sequence>
<keyword evidence="1" id="KW-0812">Transmembrane</keyword>
<feature type="transmembrane region" description="Helical" evidence="1">
    <location>
        <begin position="59"/>
        <end position="78"/>
    </location>
</feature>
<evidence type="ECO:0000313" key="2">
    <source>
        <dbReference type="EMBL" id="SHH09153.1"/>
    </source>
</evidence>
<dbReference type="Proteomes" id="UP000190675">
    <property type="component" value="Chromosome I"/>
</dbReference>
<dbReference type="EMBL" id="LT670818">
    <property type="protein sequence ID" value="SHH09153.1"/>
    <property type="molecule type" value="Genomic_DNA"/>
</dbReference>
<dbReference type="RefSeq" id="WP_079568787.1">
    <property type="nucleotide sequence ID" value="NZ_LT670818.1"/>
</dbReference>
<reference evidence="2 3" key="1">
    <citation type="submission" date="2016-11" db="EMBL/GenBank/DDBJ databases">
        <authorList>
            <person name="Jaros S."/>
            <person name="Januszkiewicz K."/>
            <person name="Wedrychowicz H."/>
        </authorList>
    </citation>
    <scope>NUCLEOTIDE SEQUENCE [LARGE SCALE GENOMIC DNA]</scope>
    <source>
        <strain evidence="2 3">GAS242</strain>
    </source>
</reference>
<evidence type="ECO:0000256" key="1">
    <source>
        <dbReference type="SAM" id="Phobius"/>
    </source>
</evidence>
<name>A0A1M5Q6K2_9BRAD</name>
<keyword evidence="1" id="KW-1133">Transmembrane helix</keyword>
<feature type="transmembrane region" description="Helical" evidence="1">
    <location>
        <begin position="84"/>
        <end position="106"/>
    </location>
</feature>
<gene>
    <name evidence="2" type="ORF">SAMN05444169_5691</name>
</gene>
<keyword evidence="1" id="KW-0472">Membrane</keyword>
<organism evidence="2 3">
    <name type="scientific">Bradyrhizobium erythrophlei</name>
    <dbReference type="NCBI Taxonomy" id="1437360"/>
    <lineage>
        <taxon>Bacteria</taxon>
        <taxon>Pseudomonadati</taxon>
        <taxon>Pseudomonadota</taxon>
        <taxon>Alphaproteobacteria</taxon>
        <taxon>Hyphomicrobiales</taxon>
        <taxon>Nitrobacteraceae</taxon>
        <taxon>Bradyrhizobium</taxon>
    </lineage>
</organism>
<proteinExistence type="predicted"/>
<evidence type="ECO:0000313" key="3">
    <source>
        <dbReference type="Proteomes" id="UP000190675"/>
    </source>
</evidence>
<feature type="transmembrane region" description="Helical" evidence="1">
    <location>
        <begin position="144"/>
        <end position="164"/>
    </location>
</feature>
<protein>
    <recommendedName>
        <fullName evidence="4">DUF1097 domain-containing protein</fullName>
    </recommendedName>
</protein>
<evidence type="ECO:0008006" key="4">
    <source>
        <dbReference type="Google" id="ProtNLM"/>
    </source>
</evidence>
<accession>A0A1M5Q6K2</accession>